<dbReference type="RefSeq" id="WP_042085183.1">
    <property type="nucleotide sequence ID" value="NZ_BKCN01000008.1"/>
</dbReference>
<evidence type="ECO:0000313" key="1">
    <source>
        <dbReference type="EMBL" id="GER04164.1"/>
    </source>
</evidence>
<dbReference type="Pfam" id="PF09956">
    <property type="entry name" value="Phage_cement_2"/>
    <property type="match status" value="1"/>
</dbReference>
<proteinExistence type="predicted"/>
<comment type="caution">
    <text evidence="1">The sequence shown here is derived from an EMBL/GenBank/DDBJ whole genome shotgun (WGS) entry which is preliminary data.</text>
</comment>
<name>A0A5A7N8S6_9PROT</name>
<accession>A0A5A7N8S6</accession>
<dbReference type="Proteomes" id="UP000324996">
    <property type="component" value="Unassembled WGS sequence"/>
</dbReference>
<dbReference type="PIRSF" id="PIRSF030771">
    <property type="entry name" value="UCP030771"/>
    <property type="match status" value="1"/>
</dbReference>
<protein>
    <recommendedName>
        <fullName evidence="3">DUF2190 family protein</fullName>
    </recommendedName>
</protein>
<evidence type="ECO:0000313" key="2">
    <source>
        <dbReference type="Proteomes" id="UP000324996"/>
    </source>
</evidence>
<dbReference type="InterPro" id="IPR011231">
    <property type="entry name" value="Phage_VT1-Sakai_H0018"/>
</dbReference>
<evidence type="ECO:0008006" key="3">
    <source>
        <dbReference type="Google" id="ProtNLM"/>
    </source>
</evidence>
<gene>
    <name evidence="1" type="ORF">JCM17846_18460</name>
</gene>
<reference evidence="1 2" key="1">
    <citation type="submission" date="2019-09" db="EMBL/GenBank/DDBJ databases">
        <title>NBRP : Genome information of microbial organism related human and environment.</title>
        <authorList>
            <person name="Hattori M."/>
            <person name="Oshima K."/>
            <person name="Inaba H."/>
            <person name="Suda W."/>
            <person name="Sakamoto M."/>
            <person name="Iino T."/>
            <person name="Kitahara M."/>
            <person name="Oshida Y."/>
            <person name="Iida T."/>
            <person name="Kudo T."/>
            <person name="Itoh T."/>
            <person name="Ohkuma M."/>
        </authorList>
    </citation>
    <scope>NUCLEOTIDE SEQUENCE [LARGE SCALE GENOMIC DNA]</scope>
    <source>
        <strain evidence="1 2">Q-1</strain>
    </source>
</reference>
<sequence>MKNFVQHGATVTVTAPEDVLSGDGVLVGSLFGVSASDATAGAEVEVVTQGVFDITKSTSAFTQGQKVYWAAASKNVTGTASGNILIGVAVAAAASGDATARVRLNGSF</sequence>
<dbReference type="AlphaFoldDB" id="A0A5A7N8S6"/>
<organism evidence="1 2">
    <name type="scientific">Iodidimonas nitroreducens</name>
    <dbReference type="NCBI Taxonomy" id="1236968"/>
    <lineage>
        <taxon>Bacteria</taxon>
        <taxon>Pseudomonadati</taxon>
        <taxon>Pseudomonadota</taxon>
        <taxon>Alphaproteobacteria</taxon>
        <taxon>Iodidimonadales</taxon>
        <taxon>Iodidimonadaceae</taxon>
        <taxon>Iodidimonas</taxon>
    </lineage>
</organism>
<dbReference type="EMBL" id="BKCN01000008">
    <property type="protein sequence ID" value="GER04164.1"/>
    <property type="molecule type" value="Genomic_DNA"/>
</dbReference>
<keyword evidence="2" id="KW-1185">Reference proteome</keyword>